<dbReference type="OrthoDB" id="2691729at2"/>
<sequence length="67" mass="8165">MEEPNIPWLKHLADIEKHLEKNEKWFQHPEKKMHTFEKNATNWDKDFIEGINAIEGVMKELEKMMEE</sequence>
<dbReference type="Proteomes" id="UP000257143">
    <property type="component" value="Unassembled WGS sequence"/>
</dbReference>
<organism evidence="1 2">
    <name type="scientific">Oceanobacillus arenosus</name>
    <dbReference type="NCBI Taxonomy" id="1229153"/>
    <lineage>
        <taxon>Bacteria</taxon>
        <taxon>Bacillati</taxon>
        <taxon>Bacillota</taxon>
        <taxon>Bacilli</taxon>
        <taxon>Bacillales</taxon>
        <taxon>Bacillaceae</taxon>
        <taxon>Oceanobacillus</taxon>
    </lineage>
</organism>
<comment type="caution">
    <text evidence="1">The sequence shown here is derived from an EMBL/GenBank/DDBJ whole genome shotgun (WGS) entry which is preliminary data.</text>
</comment>
<evidence type="ECO:0000313" key="1">
    <source>
        <dbReference type="EMBL" id="RDW18287.1"/>
    </source>
</evidence>
<protein>
    <submittedName>
        <fullName evidence="1">Uncharacterized protein</fullName>
    </submittedName>
</protein>
<accession>A0A3D8PRT7</accession>
<proteinExistence type="predicted"/>
<keyword evidence="2" id="KW-1185">Reference proteome</keyword>
<gene>
    <name evidence="1" type="ORF">CWR48_11935</name>
</gene>
<evidence type="ECO:0000313" key="2">
    <source>
        <dbReference type="Proteomes" id="UP000257143"/>
    </source>
</evidence>
<dbReference type="EMBL" id="PIOC01000017">
    <property type="protein sequence ID" value="RDW18287.1"/>
    <property type="molecule type" value="Genomic_DNA"/>
</dbReference>
<dbReference type="RefSeq" id="WP_115773467.1">
    <property type="nucleotide sequence ID" value="NZ_PIOC01000017.1"/>
</dbReference>
<reference evidence="2" key="1">
    <citation type="submission" date="2017-11" db="EMBL/GenBank/DDBJ databases">
        <authorList>
            <person name="Zhu W."/>
        </authorList>
    </citation>
    <scope>NUCLEOTIDE SEQUENCE [LARGE SCALE GENOMIC DNA]</scope>
    <source>
        <strain evidence="2">CAU 1183</strain>
    </source>
</reference>
<name>A0A3D8PRT7_9BACI</name>
<dbReference type="AlphaFoldDB" id="A0A3D8PRT7"/>